<dbReference type="InterPro" id="IPR001610">
    <property type="entry name" value="PAC"/>
</dbReference>
<dbReference type="Pfam" id="PF13188">
    <property type="entry name" value="PAS_8"/>
    <property type="match status" value="1"/>
</dbReference>
<dbReference type="RefSeq" id="WP_102205758.1">
    <property type="nucleotide sequence ID" value="NZ_CAWNVR010000005.1"/>
</dbReference>
<keyword evidence="10" id="KW-0175">Coiled coil</keyword>
<gene>
    <name evidence="16" type="ORF">CEN44_25580</name>
</gene>
<keyword evidence="6" id="KW-0902">Two-component regulatory system</keyword>
<dbReference type="InterPro" id="IPR036890">
    <property type="entry name" value="HATPase_C_sf"/>
</dbReference>
<dbReference type="PANTHER" id="PTHR43547:SF2">
    <property type="entry name" value="HYBRID SIGNAL TRANSDUCTION HISTIDINE KINASE C"/>
    <property type="match status" value="1"/>
</dbReference>
<evidence type="ECO:0000259" key="15">
    <source>
        <dbReference type="PROSITE" id="PS50113"/>
    </source>
</evidence>
<dbReference type="InterPro" id="IPR013656">
    <property type="entry name" value="PAS_4"/>
</dbReference>
<evidence type="ECO:0000256" key="7">
    <source>
        <dbReference type="ARBA" id="ARBA00023136"/>
    </source>
</evidence>
<keyword evidence="17" id="KW-1185">Reference proteome</keyword>
<feature type="domain" description="PAC" evidence="15">
    <location>
        <begin position="409"/>
        <end position="461"/>
    </location>
</feature>
<dbReference type="InterPro" id="IPR005467">
    <property type="entry name" value="His_kinase_dom"/>
</dbReference>
<feature type="domain" description="PAC" evidence="15">
    <location>
        <begin position="228"/>
        <end position="280"/>
    </location>
</feature>
<comment type="function">
    <text evidence="8">Photoreceptor which exists in two forms that are reversibly interconvertible by light: the R form that absorbs maximally in the red region of the spectrum and the FR form that absorbs maximally in the far-red region.</text>
</comment>
<dbReference type="InterPro" id="IPR013655">
    <property type="entry name" value="PAS_fold_3"/>
</dbReference>
<evidence type="ECO:0000256" key="4">
    <source>
        <dbReference type="ARBA" id="ARBA00022679"/>
    </source>
</evidence>
<feature type="coiled-coil region" evidence="10">
    <location>
        <begin position="128"/>
        <end position="155"/>
    </location>
</feature>
<dbReference type="InterPro" id="IPR003594">
    <property type="entry name" value="HATPase_dom"/>
</dbReference>
<dbReference type="InterPro" id="IPR011006">
    <property type="entry name" value="CheY-like_superfamily"/>
</dbReference>
<dbReference type="InterPro" id="IPR003661">
    <property type="entry name" value="HisK_dim/P_dom"/>
</dbReference>
<keyword evidence="11" id="KW-1133">Transmembrane helix</keyword>
<evidence type="ECO:0000256" key="3">
    <source>
        <dbReference type="ARBA" id="ARBA00022553"/>
    </source>
</evidence>
<dbReference type="SMART" id="SM00387">
    <property type="entry name" value="HATPase_c"/>
    <property type="match status" value="1"/>
</dbReference>
<dbReference type="CDD" id="cd00082">
    <property type="entry name" value="HisKA"/>
    <property type="match status" value="1"/>
</dbReference>
<feature type="modified residue" description="4-aspartylphosphate" evidence="9">
    <location>
        <position position="1278"/>
    </location>
</feature>
<keyword evidence="11" id="KW-0812">Transmembrane</keyword>
<dbReference type="SMART" id="SM00091">
    <property type="entry name" value="PAS"/>
    <property type="match status" value="5"/>
</dbReference>
<feature type="domain" description="PAC" evidence="15">
    <location>
        <begin position="668"/>
        <end position="724"/>
    </location>
</feature>
<dbReference type="CDD" id="cd00130">
    <property type="entry name" value="PAS"/>
    <property type="match status" value="3"/>
</dbReference>
<evidence type="ECO:0000256" key="5">
    <source>
        <dbReference type="ARBA" id="ARBA00022777"/>
    </source>
</evidence>
<keyword evidence="3 9" id="KW-0597">Phosphoprotein</keyword>
<comment type="caution">
    <text evidence="9">Lacks conserved residue(s) required for the propagation of feature annotation.</text>
</comment>
<dbReference type="Pfam" id="PF00512">
    <property type="entry name" value="HisKA"/>
    <property type="match status" value="1"/>
</dbReference>
<dbReference type="SUPFAM" id="SSF55785">
    <property type="entry name" value="PYP-like sensor domain (PAS domain)"/>
    <property type="match status" value="5"/>
</dbReference>
<evidence type="ECO:0000259" key="14">
    <source>
        <dbReference type="PROSITE" id="PS50112"/>
    </source>
</evidence>
<dbReference type="InterPro" id="IPR000014">
    <property type="entry name" value="PAS"/>
</dbReference>
<dbReference type="InterPro" id="IPR035965">
    <property type="entry name" value="PAS-like_dom_sf"/>
</dbReference>
<dbReference type="FunFam" id="1.10.287.130:FF:000001">
    <property type="entry name" value="Two-component sensor histidine kinase"/>
    <property type="match status" value="1"/>
</dbReference>
<proteinExistence type="predicted"/>
<dbReference type="FunFam" id="3.30.450.20:FF:000155">
    <property type="entry name" value="Sensor histidine kinase TodS"/>
    <property type="match status" value="1"/>
</dbReference>
<keyword evidence="7 11" id="KW-0472">Membrane</keyword>
<dbReference type="SUPFAM" id="SSF47384">
    <property type="entry name" value="Homodimeric domain of signal transducing histidine kinase"/>
    <property type="match status" value="1"/>
</dbReference>
<evidence type="ECO:0000256" key="11">
    <source>
        <dbReference type="SAM" id="Phobius"/>
    </source>
</evidence>
<dbReference type="SUPFAM" id="SSF52172">
    <property type="entry name" value="CheY-like"/>
    <property type="match status" value="2"/>
</dbReference>
<dbReference type="EC" id="2.7.13.3" evidence="2"/>
<dbReference type="Pfam" id="PF08448">
    <property type="entry name" value="PAS_4"/>
    <property type="match status" value="1"/>
</dbReference>
<organism evidence="16 17">
    <name type="scientific">Fischerella muscicola CCMEE 5323</name>
    <dbReference type="NCBI Taxonomy" id="2019572"/>
    <lineage>
        <taxon>Bacteria</taxon>
        <taxon>Bacillati</taxon>
        <taxon>Cyanobacteriota</taxon>
        <taxon>Cyanophyceae</taxon>
        <taxon>Nostocales</taxon>
        <taxon>Hapalosiphonaceae</taxon>
        <taxon>Fischerella</taxon>
    </lineage>
</organism>
<dbReference type="SMART" id="SM00448">
    <property type="entry name" value="REC"/>
    <property type="match status" value="2"/>
</dbReference>
<dbReference type="InterPro" id="IPR004358">
    <property type="entry name" value="Sig_transdc_His_kin-like_C"/>
</dbReference>
<dbReference type="FunFam" id="3.30.565.10:FF:000006">
    <property type="entry name" value="Sensor histidine kinase WalK"/>
    <property type="match status" value="1"/>
</dbReference>
<dbReference type="InterPro" id="IPR000700">
    <property type="entry name" value="PAS-assoc_C"/>
</dbReference>
<dbReference type="CDD" id="cd16922">
    <property type="entry name" value="HATPase_EvgS-ArcB-TorS-like"/>
    <property type="match status" value="1"/>
</dbReference>
<dbReference type="NCBIfam" id="TIGR00229">
    <property type="entry name" value="sensory_box"/>
    <property type="match status" value="4"/>
</dbReference>
<dbReference type="GO" id="GO:0000155">
    <property type="term" value="F:phosphorelay sensor kinase activity"/>
    <property type="evidence" value="ECO:0007669"/>
    <property type="project" value="InterPro"/>
</dbReference>
<dbReference type="InterPro" id="IPR058544">
    <property type="entry name" value="ETR1_N"/>
</dbReference>
<dbReference type="Pfam" id="PF13426">
    <property type="entry name" value="PAS_9"/>
    <property type="match status" value="1"/>
</dbReference>
<evidence type="ECO:0000256" key="2">
    <source>
        <dbReference type="ARBA" id="ARBA00012438"/>
    </source>
</evidence>
<dbReference type="Gene3D" id="3.30.565.10">
    <property type="entry name" value="Histidine kinase-like ATPase, C-terminal domain"/>
    <property type="match status" value="1"/>
</dbReference>
<dbReference type="PANTHER" id="PTHR43547">
    <property type="entry name" value="TWO-COMPONENT HISTIDINE KINASE"/>
    <property type="match status" value="1"/>
</dbReference>
<dbReference type="PROSITE" id="PS50110">
    <property type="entry name" value="RESPONSE_REGULATORY"/>
    <property type="match status" value="2"/>
</dbReference>
<feature type="domain" description="PAS" evidence="14">
    <location>
        <begin position="721"/>
        <end position="791"/>
    </location>
</feature>
<feature type="domain" description="Response regulatory" evidence="13">
    <location>
        <begin position="1107"/>
        <end position="1221"/>
    </location>
</feature>
<feature type="domain" description="Histidine kinase" evidence="12">
    <location>
        <begin position="848"/>
        <end position="1080"/>
    </location>
</feature>
<dbReference type="Pfam" id="PF08447">
    <property type="entry name" value="PAS_3"/>
    <property type="match status" value="1"/>
</dbReference>
<evidence type="ECO:0000256" key="9">
    <source>
        <dbReference type="PROSITE-ProRule" id="PRU00169"/>
    </source>
</evidence>
<accession>A0A2N6JW38</accession>
<keyword evidence="5 16" id="KW-0418">Kinase</keyword>
<dbReference type="Pfam" id="PF25487">
    <property type="entry name" value="ETR1_N"/>
    <property type="match status" value="1"/>
</dbReference>
<keyword evidence="4" id="KW-0808">Transferase</keyword>
<sequence length="1359" mass="153166">MSKLLHTLLYSSPFIPHGHCYLWNPGLVWLHLLSDSLIALAYYSIPLILLYFVQKRQDVPFKRVFILFGAFIIACGTTHLMEVWTLWYPTYWLSGLIKGITAIVSLYTAFVLVELVPNALELPSTAQLTAANQQLQQQISERQRAEEALREGERLFRAIFDQTFQFTGLLKPDGTLLEANQTALNFGGLTHTDVINRPFWEAEWWKISPETQNRLKAAIAEAASGQFVRYEVDVKGSGDTVATIDFSLKPVFDKNGQVVLLIPEGRDITDRKQADRALRQAHDELEIRVQQRAAEILKANEALQAEIAERQRAESALRYTTTLQNAILDSANYTIISTTQDGIILTFNAAAQRLLGYTAQEVVGKTTPVIIHDWNEVVKAAQELSQELGVTIEPGFEAFVARARSGQVDEREWSYIRKDGSRFPVLLSVTALRDSENNITGFLGIGSDITDRKQAEEALRQSEATLRSFFDSAPMMMGVVEVEDDDILHISDNLATAKFFGRMPEAMQNQLASKMGASEKYISQWIEHYHEAEGTHSPVRFEYSHQTPTGKKWLAATVAAIGSDGSSRPRFSYVVEDITERKQSEQELRWKEALLRSMADASPLAFYVVDNRTDAILYFNHRFCEIWGIEHLEERMQRGELKNNDIIPDCLPVVADVSAFAESCQPLQSEEYRVIIEDEIPFVDGRIVRRFSSQIRDEDDRYFGRLYLFEDITARKRAEKELRHLSQALESAVEGISQLDKQGRYVKVNSAYANMVGYESEEMIGMEWHLTVHPEDWEKLNAAYQQMLSNGKVEIEARGVRKDGLVFDKQVVMVKAYDQEQFIGHYCFMKDISDRREVERLKDEFISVVNHELRTPLTSISGALDLLANGVLQAAPEDAQRMLNIAATNTDRLLRLINDILDIERIESGKVQIIKQTCDVADLMSQSAEVMEEMAMQAGVTLSVSPLSVRIWADPDRIIQVFTNLLSNAIKFSPTGSTVWLSAELVNELGRISPHLPTTPSPHHILFTVKDQGRGIPAQKLESIFERFGQVDASDSRQKGGTGLGLAICRSILQHHDGQIWAESTLGEGSTFFFTLPILSEEGVGTDTEKFSPSPHHPIAPSCNPPLVLQCDDDPSVRAVLQTILERQGYRVMTVASGKEAVEQATANHLDVIILNLMMPGIDGWETLAILKQQSHTQNIPVIILSGLLPDTSKPFPDSVSDWIIKPPDIRLLCQALEKATAQQDQSIKVLIVEDDLDLAQIFIAMFNRHGITTFYAQTGREAIQVSQCVIPDLLVLDLGLPECDGFTVVDWLRQHNRLCQVPLVVYTARDLDESDRQRLRLGQTLFFTKGRITPQEFEQRVINLLNRMIRDQGEDSDL</sequence>
<feature type="domain" description="Response regulatory" evidence="13">
    <location>
        <begin position="1229"/>
        <end position="1345"/>
    </location>
</feature>
<evidence type="ECO:0000259" key="13">
    <source>
        <dbReference type="PROSITE" id="PS50110"/>
    </source>
</evidence>
<evidence type="ECO:0000313" key="16">
    <source>
        <dbReference type="EMBL" id="PLZ84224.1"/>
    </source>
</evidence>
<dbReference type="SMART" id="SM00086">
    <property type="entry name" value="PAC"/>
    <property type="match status" value="4"/>
</dbReference>
<feature type="domain" description="PAS" evidence="14">
    <location>
        <begin position="320"/>
        <end position="366"/>
    </location>
</feature>
<dbReference type="PROSITE" id="PS50109">
    <property type="entry name" value="HIS_KIN"/>
    <property type="match status" value="1"/>
</dbReference>
<dbReference type="Gene3D" id="3.30.450.20">
    <property type="entry name" value="PAS domain"/>
    <property type="match status" value="5"/>
</dbReference>
<protein>
    <recommendedName>
        <fullName evidence="2">histidine kinase</fullName>
        <ecNumber evidence="2">2.7.13.3</ecNumber>
    </recommendedName>
</protein>
<dbReference type="PRINTS" id="PR00344">
    <property type="entry name" value="BCTRLSENSOR"/>
</dbReference>
<comment type="catalytic activity">
    <reaction evidence="1">
        <text>ATP + protein L-histidine = ADP + protein N-phospho-L-histidine.</text>
        <dbReference type="EC" id="2.7.13.3"/>
    </reaction>
</comment>
<evidence type="ECO:0000256" key="1">
    <source>
        <dbReference type="ARBA" id="ARBA00000085"/>
    </source>
</evidence>
<dbReference type="CDD" id="cd00156">
    <property type="entry name" value="REC"/>
    <property type="match status" value="2"/>
</dbReference>
<dbReference type="Pfam" id="PF00072">
    <property type="entry name" value="Response_reg"/>
    <property type="match status" value="2"/>
</dbReference>
<dbReference type="Gene3D" id="1.10.287.130">
    <property type="match status" value="1"/>
</dbReference>
<feature type="transmembrane region" description="Helical" evidence="11">
    <location>
        <begin position="65"/>
        <end position="85"/>
    </location>
</feature>
<evidence type="ECO:0000313" key="17">
    <source>
        <dbReference type="Proteomes" id="UP000235036"/>
    </source>
</evidence>
<evidence type="ECO:0000256" key="8">
    <source>
        <dbReference type="ARBA" id="ARBA00055745"/>
    </source>
</evidence>
<reference evidence="16 17" key="1">
    <citation type="submission" date="2017-08" db="EMBL/GenBank/DDBJ databases">
        <title>Genomes of Fischerella (Mastigocladus) sp. strains.</title>
        <authorList>
            <person name="Miller S.R."/>
        </authorList>
    </citation>
    <scope>NUCLEOTIDE SEQUENCE [LARGE SCALE GENOMIC DNA]</scope>
    <source>
        <strain evidence="16 17">CCMEE 5323</strain>
    </source>
</reference>
<comment type="caution">
    <text evidence="16">The sequence shown here is derived from an EMBL/GenBank/DDBJ whole genome shotgun (WGS) entry which is preliminary data.</text>
</comment>
<feature type="transmembrane region" description="Helical" evidence="11">
    <location>
        <begin position="36"/>
        <end position="53"/>
    </location>
</feature>
<evidence type="ECO:0000256" key="10">
    <source>
        <dbReference type="SAM" id="Coils"/>
    </source>
</evidence>
<name>A0A2N6JW38_FISMU</name>
<dbReference type="SUPFAM" id="SSF55874">
    <property type="entry name" value="ATPase domain of HSP90 chaperone/DNA topoisomerase II/histidine kinase"/>
    <property type="match status" value="1"/>
</dbReference>
<dbReference type="SMART" id="SM00388">
    <property type="entry name" value="HisKA"/>
    <property type="match status" value="1"/>
</dbReference>
<dbReference type="PROSITE" id="PS50113">
    <property type="entry name" value="PAC"/>
    <property type="match status" value="3"/>
</dbReference>
<dbReference type="EMBL" id="NRQW01000609">
    <property type="protein sequence ID" value="PLZ84224.1"/>
    <property type="molecule type" value="Genomic_DNA"/>
</dbReference>
<evidence type="ECO:0000259" key="12">
    <source>
        <dbReference type="PROSITE" id="PS50109"/>
    </source>
</evidence>
<dbReference type="Pfam" id="PF02518">
    <property type="entry name" value="HATPase_c"/>
    <property type="match status" value="1"/>
</dbReference>
<dbReference type="Proteomes" id="UP000235036">
    <property type="component" value="Unassembled WGS sequence"/>
</dbReference>
<evidence type="ECO:0000256" key="6">
    <source>
        <dbReference type="ARBA" id="ARBA00023012"/>
    </source>
</evidence>
<dbReference type="Gene3D" id="3.40.50.2300">
    <property type="match status" value="2"/>
</dbReference>
<dbReference type="PROSITE" id="PS50112">
    <property type="entry name" value="PAS"/>
    <property type="match status" value="2"/>
</dbReference>
<dbReference type="InterPro" id="IPR036097">
    <property type="entry name" value="HisK_dim/P_sf"/>
</dbReference>
<dbReference type="InterPro" id="IPR001789">
    <property type="entry name" value="Sig_transdc_resp-reg_receiver"/>
</dbReference>